<dbReference type="eggNOG" id="COG0457">
    <property type="taxonomic scope" value="Bacteria"/>
</dbReference>
<reference evidence="5 6" key="1">
    <citation type="journal article" date="2008" name="J. Bacteriol.">
        <title>Insights into plant cell wall degradation from the genome sequence of the soil bacterium Cellvibrio japonicus.</title>
        <authorList>
            <person name="Deboy R.T."/>
            <person name="Mongodin E.F."/>
            <person name="Fouts D.E."/>
            <person name="Tailford L.E."/>
            <person name="Khouri H."/>
            <person name="Emerson J.B."/>
            <person name="Mohamoud Y."/>
            <person name="Watkins K."/>
            <person name="Henrissat B."/>
            <person name="Gilbert H.J."/>
            <person name="Nelson K.E."/>
        </authorList>
    </citation>
    <scope>NUCLEOTIDE SEQUENCE [LARGE SCALE GENOMIC DNA]</scope>
    <source>
        <strain evidence="5 6">Ueda107</strain>
    </source>
</reference>
<evidence type="ECO:0000256" key="3">
    <source>
        <dbReference type="PROSITE-ProRule" id="PRU00339"/>
    </source>
</evidence>
<feature type="chain" id="PRO_5002796590" evidence="4">
    <location>
        <begin position="19"/>
        <end position="460"/>
    </location>
</feature>
<dbReference type="EMBL" id="CP000934">
    <property type="protein sequence ID" value="ACE84861.1"/>
    <property type="molecule type" value="Genomic_DNA"/>
</dbReference>
<dbReference type="AlphaFoldDB" id="B3PIW5"/>
<dbReference type="InterPro" id="IPR011990">
    <property type="entry name" value="TPR-like_helical_dom_sf"/>
</dbReference>
<keyword evidence="1" id="KW-0677">Repeat</keyword>
<gene>
    <name evidence="5" type="ordered locus">CJA_0476</name>
</gene>
<name>B3PIW5_CELJU</name>
<feature type="signal peptide" evidence="4">
    <location>
        <begin position="1"/>
        <end position="18"/>
    </location>
</feature>
<dbReference type="OrthoDB" id="5574348at2"/>
<dbReference type="PROSITE" id="PS50005">
    <property type="entry name" value="TPR"/>
    <property type="match status" value="1"/>
</dbReference>
<dbReference type="RefSeq" id="WP_012486156.1">
    <property type="nucleotide sequence ID" value="NC_010995.1"/>
</dbReference>
<organism evidence="5 6">
    <name type="scientific">Cellvibrio japonicus (strain Ueda107)</name>
    <name type="common">Pseudomonas fluorescens subsp. cellulosa</name>
    <dbReference type="NCBI Taxonomy" id="498211"/>
    <lineage>
        <taxon>Bacteria</taxon>
        <taxon>Pseudomonadati</taxon>
        <taxon>Pseudomonadota</taxon>
        <taxon>Gammaproteobacteria</taxon>
        <taxon>Cellvibrionales</taxon>
        <taxon>Cellvibrionaceae</taxon>
        <taxon>Cellvibrio</taxon>
    </lineage>
</organism>
<feature type="repeat" description="TPR" evidence="3">
    <location>
        <begin position="116"/>
        <end position="149"/>
    </location>
</feature>
<proteinExistence type="predicted"/>
<dbReference type="Gene3D" id="1.25.40.10">
    <property type="entry name" value="Tetratricopeptide repeat domain"/>
    <property type="match status" value="2"/>
</dbReference>
<dbReference type="InterPro" id="IPR019734">
    <property type="entry name" value="TPR_rpt"/>
</dbReference>
<keyword evidence="4" id="KW-0732">Signal</keyword>
<dbReference type="STRING" id="498211.CJA_0476"/>
<dbReference type="PANTHER" id="PTHR45586">
    <property type="entry name" value="TPR REPEAT-CONTAINING PROTEIN PA4667"/>
    <property type="match status" value="1"/>
</dbReference>
<sequence length="460" mass="51664">MRQVIPAVSLALNKSLLAALLVASPLVVSTVAKHFAPESALASVSAVQAQVTAKNKHANEQRKFPNLSEAFGKRIQEAANALQPPEESKAQPDPRKALQILGELSAKGNLNAYEQVLLNQYTGYAHLGAENYPKAIESFNKMLTLVPNMPVATEAQTYLTLGQLYSAQDNPRKALELLLKWTEYVDSLRPEQQYMFASLYYQLEDNRNSLLNINEAVKNQEATGKVPIESWYLLQRGLYFDKEDYKSGLVVLEKLIKHYPKAQYWRQASQVYRMMNREKDALAAMEACYLLNGLESEKDLLNLAYMFLEAEVPYKAAKVLNRGIYETKKVEPSAKNLKLLADSWRLAQNVRNSLTEYEKAAAKSTDGELIIGLAGAYLANDNYKDASKWGRDALRKGGIKRVDLANFTVAQAELEMKNYDEAIKFFKEAGKDARSSKVANQWATYAEKEKEKAELAKRGI</sequence>
<dbReference type="SUPFAM" id="SSF48452">
    <property type="entry name" value="TPR-like"/>
    <property type="match status" value="2"/>
</dbReference>
<protein>
    <submittedName>
        <fullName evidence="5">TPR domain protein</fullName>
    </submittedName>
</protein>
<dbReference type="KEGG" id="cja:CJA_0476"/>
<evidence type="ECO:0000256" key="2">
    <source>
        <dbReference type="ARBA" id="ARBA00022803"/>
    </source>
</evidence>
<keyword evidence="2 3" id="KW-0802">TPR repeat</keyword>
<dbReference type="HOGENOM" id="CLU_038151_0_1_6"/>
<dbReference type="InterPro" id="IPR051012">
    <property type="entry name" value="CellSynth/LPSAsmb/PSIAsmb"/>
</dbReference>
<evidence type="ECO:0000313" key="6">
    <source>
        <dbReference type="Proteomes" id="UP000001036"/>
    </source>
</evidence>
<evidence type="ECO:0000256" key="4">
    <source>
        <dbReference type="SAM" id="SignalP"/>
    </source>
</evidence>
<dbReference type="Proteomes" id="UP000001036">
    <property type="component" value="Chromosome"/>
</dbReference>
<evidence type="ECO:0000256" key="1">
    <source>
        <dbReference type="ARBA" id="ARBA00022737"/>
    </source>
</evidence>
<keyword evidence="6" id="KW-1185">Reference proteome</keyword>
<accession>B3PIW5</accession>
<evidence type="ECO:0000313" key="5">
    <source>
        <dbReference type="EMBL" id="ACE84861.1"/>
    </source>
</evidence>
<dbReference type="PANTHER" id="PTHR45586:SF1">
    <property type="entry name" value="LIPOPOLYSACCHARIDE ASSEMBLY PROTEIN B"/>
    <property type="match status" value="1"/>
</dbReference>